<evidence type="ECO:0000256" key="1">
    <source>
        <dbReference type="SAM" id="MobiDB-lite"/>
    </source>
</evidence>
<gene>
    <name evidence="2" type="ORF">AAE3_LOCUS1668</name>
</gene>
<feature type="region of interest" description="Disordered" evidence="1">
    <location>
        <begin position="143"/>
        <end position="164"/>
    </location>
</feature>
<evidence type="ECO:0000313" key="2">
    <source>
        <dbReference type="EMBL" id="CAA7259315.1"/>
    </source>
</evidence>
<comment type="caution">
    <text evidence="2">The sequence shown here is derived from an EMBL/GenBank/DDBJ whole genome shotgun (WGS) entry which is preliminary data.</text>
</comment>
<dbReference type="EMBL" id="CACVBS010000024">
    <property type="protein sequence ID" value="CAA7259315.1"/>
    <property type="molecule type" value="Genomic_DNA"/>
</dbReference>
<name>A0A8S0VQA7_CYCAE</name>
<evidence type="ECO:0000313" key="3">
    <source>
        <dbReference type="Proteomes" id="UP000467700"/>
    </source>
</evidence>
<keyword evidence="3" id="KW-1185">Reference proteome</keyword>
<protein>
    <submittedName>
        <fullName evidence="2">Uncharacterized protein</fullName>
    </submittedName>
</protein>
<proteinExistence type="predicted"/>
<organism evidence="2 3">
    <name type="scientific">Cyclocybe aegerita</name>
    <name type="common">Black poplar mushroom</name>
    <name type="synonym">Agrocybe aegerita</name>
    <dbReference type="NCBI Taxonomy" id="1973307"/>
    <lineage>
        <taxon>Eukaryota</taxon>
        <taxon>Fungi</taxon>
        <taxon>Dikarya</taxon>
        <taxon>Basidiomycota</taxon>
        <taxon>Agaricomycotina</taxon>
        <taxon>Agaricomycetes</taxon>
        <taxon>Agaricomycetidae</taxon>
        <taxon>Agaricales</taxon>
        <taxon>Agaricineae</taxon>
        <taxon>Bolbitiaceae</taxon>
        <taxon>Cyclocybe</taxon>
    </lineage>
</organism>
<reference evidence="2 3" key="1">
    <citation type="submission" date="2020-01" db="EMBL/GenBank/DDBJ databases">
        <authorList>
            <person name="Gupta K D."/>
        </authorList>
    </citation>
    <scope>NUCLEOTIDE SEQUENCE [LARGE SCALE GENOMIC DNA]</scope>
</reference>
<accession>A0A8S0VQA7</accession>
<sequence>MKKEWARVQHVDVELLDNHMPFHDHWAVLGTPAPTLRTLRLSSSVLACVPWVAQLRRLNLFLTNANPRKPSFELGELLEVLPQMTHLEHLYVERTHQGIPTHLLEVDKIMPIALPRLSTLVLSDDLLSDDLLSASAALTRTYPAKPQRRRQDRHPPQGFNASINASIPRRPAHCITHLRPPSPKPHHLPIFALYPALPVLPVV</sequence>
<dbReference type="AlphaFoldDB" id="A0A8S0VQA7"/>
<dbReference type="Proteomes" id="UP000467700">
    <property type="component" value="Unassembled WGS sequence"/>
</dbReference>